<dbReference type="EMBL" id="CAMPGE010011503">
    <property type="protein sequence ID" value="CAI2370332.1"/>
    <property type="molecule type" value="Genomic_DNA"/>
</dbReference>
<feature type="compositionally biased region" description="Basic and acidic residues" evidence="1">
    <location>
        <begin position="175"/>
        <end position="185"/>
    </location>
</feature>
<dbReference type="Proteomes" id="UP001295684">
    <property type="component" value="Unassembled WGS sequence"/>
</dbReference>
<feature type="compositionally biased region" description="Basic and acidic residues" evidence="1">
    <location>
        <begin position="271"/>
        <end position="283"/>
    </location>
</feature>
<dbReference type="AlphaFoldDB" id="A0AAD1XFS7"/>
<reference evidence="2" key="1">
    <citation type="submission" date="2023-07" db="EMBL/GenBank/DDBJ databases">
        <authorList>
            <consortium name="AG Swart"/>
            <person name="Singh M."/>
            <person name="Singh A."/>
            <person name="Seah K."/>
            <person name="Emmerich C."/>
        </authorList>
    </citation>
    <scope>NUCLEOTIDE SEQUENCE</scope>
    <source>
        <strain evidence="2">DP1</strain>
    </source>
</reference>
<feature type="compositionally biased region" description="Basic and acidic residues" evidence="1">
    <location>
        <begin position="233"/>
        <end position="245"/>
    </location>
</feature>
<feature type="compositionally biased region" description="Polar residues" evidence="1">
    <location>
        <begin position="252"/>
        <end position="263"/>
    </location>
</feature>
<protein>
    <submittedName>
        <fullName evidence="2">Uncharacterized protein</fullName>
    </submittedName>
</protein>
<feature type="region of interest" description="Disordered" evidence="1">
    <location>
        <begin position="175"/>
        <end position="199"/>
    </location>
</feature>
<proteinExistence type="predicted"/>
<sequence>MGNCTTTRPIKPHLGDLDEGLFLDSRSENPMENFDGQLSDLYLSNLASPKSDIETRQDIEKHLKSLNKEELVSYIMKMKERESQASPRGEVASHHNSDYYQISSPPIQHIRGGVRSEVNSQDSEGRKYKNIFTKIKELKQAKMVKRGTETSAKKSEERKLHFKTTRTNFFRRNTEVTHKKSERKPILQKKTKKNGTPRFGKVKKSMVKKLPKNLFRRQPRIPKQIKQVKTREFNHKEIRKGEKQELIVPSEPSLSQQKNSSLLTFGDEEEWKPTSKETFHEAVDGQAQVSKEQSPLHN</sequence>
<keyword evidence="3" id="KW-1185">Reference proteome</keyword>
<feature type="compositionally biased region" description="Polar residues" evidence="1">
    <location>
        <begin position="287"/>
        <end position="298"/>
    </location>
</feature>
<feature type="region of interest" description="Disordered" evidence="1">
    <location>
        <begin position="233"/>
        <end position="298"/>
    </location>
</feature>
<feature type="compositionally biased region" description="Basic residues" evidence="1">
    <location>
        <begin position="186"/>
        <end position="199"/>
    </location>
</feature>
<comment type="caution">
    <text evidence="2">The sequence shown here is derived from an EMBL/GenBank/DDBJ whole genome shotgun (WGS) entry which is preliminary data.</text>
</comment>
<evidence type="ECO:0000313" key="2">
    <source>
        <dbReference type="EMBL" id="CAI2370332.1"/>
    </source>
</evidence>
<evidence type="ECO:0000256" key="1">
    <source>
        <dbReference type="SAM" id="MobiDB-lite"/>
    </source>
</evidence>
<gene>
    <name evidence="2" type="ORF">ECRASSUSDP1_LOCUS11643</name>
</gene>
<name>A0AAD1XFS7_EUPCR</name>
<evidence type="ECO:0000313" key="3">
    <source>
        <dbReference type="Proteomes" id="UP001295684"/>
    </source>
</evidence>
<accession>A0AAD1XFS7</accession>
<organism evidence="2 3">
    <name type="scientific">Euplotes crassus</name>
    <dbReference type="NCBI Taxonomy" id="5936"/>
    <lineage>
        <taxon>Eukaryota</taxon>
        <taxon>Sar</taxon>
        <taxon>Alveolata</taxon>
        <taxon>Ciliophora</taxon>
        <taxon>Intramacronucleata</taxon>
        <taxon>Spirotrichea</taxon>
        <taxon>Hypotrichia</taxon>
        <taxon>Euplotida</taxon>
        <taxon>Euplotidae</taxon>
        <taxon>Moneuplotes</taxon>
    </lineage>
</organism>